<dbReference type="AlphaFoldDB" id="A0A511ME09"/>
<keyword evidence="2" id="KW-0812">Transmembrane</keyword>
<gene>
    <name evidence="3" type="ORF">NN4_33480</name>
</gene>
<evidence type="ECO:0000256" key="1">
    <source>
        <dbReference type="SAM" id="MobiDB-lite"/>
    </source>
</evidence>
<dbReference type="EMBL" id="BJXA01000019">
    <property type="protein sequence ID" value="GEM38829.1"/>
    <property type="molecule type" value="Genomic_DNA"/>
</dbReference>
<feature type="transmembrane region" description="Helical" evidence="2">
    <location>
        <begin position="63"/>
        <end position="81"/>
    </location>
</feature>
<evidence type="ECO:0008006" key="5">
    <source>
        <dbReference type="Google" id="ProtNLM"/>
    </source>
</evidence>
<organism evidence="3 4">
    <name type="scientific">Nocardia ninae NBRC 108245</name>
    <dbReference type="NCBI Taxonomy" id="1210091"/>
    <lineage>
        <taxon>Bacteria</taxon>
        <taxon>Bacillati</taxon>
        <taxon>Actinomycetota</taxon>
        <taxon>Actinomycetes</taxon>
        <taxon>Mycobacteriales</taxon>
        <taxon>Nocardiaceae</taxon>
        <taxon>Nocardia</taxon>
    </lineage>
</organism>
<proteinExistence type="predicted"/>
<evidence type="ECO:0000313" key="4">
    <source>
        <dbReference type="Proteomes" id="UP000321424"/>
    </source>
</evidence>
<feature type="transmembrane region" description="Helical" evidence="2">
    <location>
        <begin position="20"/>
        <end position="43"/>
    </location>
</feature>
<feature type="region of interest" description="Disordered" evidence="1">
    <location>
        <begin position="342"/>
        <end position="363"/>
    </location>
</feature>
<dbReference type="Proteomes" id="UP000321424">
    <property type="component" value="Unassembled WGS sequence"/>
</dbReference>
<dbReference type="InterPro" id="IPR001646">
    <property type="entry name" value="5peptide_repeat"/>
</dbReference>
<sequence>MGAKVARSTNTAIHLLRRLLLFPTVSLAVVVGVLVAAGAQWVLRRIIDTNPYAAAAPIDITKVALTIVAGVGGVVALVVAYRRQRDLEQGRFVERFGAAASQLGDRDVAIRIAGVYAMAGVADESDGLRRQQCIDVLCGYLRLPYDAGHGSSGRTKLVTTVPRVELGRDRGEVEEHIEYRQNDKEVRDTIVRVIVDRLRPETDCSWSNSYFDFRTAYLEETDFSRATFAGLARFGRATFASDAWFTDTHFAGDAWFTRAKFLADARFERSVFRKDAWFAHVEFVGTAWFKDARFWGKTRFTDVTFRRGGEFRGVDFGTRLASFADPRQWGPPEPLFSWHQSLEEKPTNVEPQDWPPAVADDHP</sequence>
<evidence type="ECO:0000313" key="3">
    <source>
        <dbReference type="EMBL" id="GEM38829.1"/>
    </source>
</evidence>
<keyword evidence="2" id="KW-1133">Transmembrane helix</keyword>
<evidence type="ECO:0000256" key="2">
    <source>
        <dbReference type="SAM" id="Phobius"/>
    </source>
</evidence>
<protein>
    <recommendedName>
        <fullName evidence="5">Pentapeptide repeat-containing protein</fullName>
    </recommendedName>
</protein>
<keyword evidence="2" id="KW-0472">Membrane</keyword>
<reference evidence="3 4" key="1">
    <citation type="submission" date="2019-07" db="EMBL/GenBank/DDBJ databases">
        <title>Whole genome shotgun sequence of Nocardia ninae NBRC 108245.</title>
        <authorList>
            <person name="Hosoyama A."/>
            <person name="Uohara A."/>
            <person name="Ohji S."/>
            <person name="Ichikawa N."/>
        </authorList>
    </citation>
    <scope>NUCLEOTIDE SEQUENCE [LARGE SCALE GENOMIC DNA]</scope>
    <source>
        <strain evidence="3 4">NBRC 108245</strain>
    </source>
</reference>
<accession>A0A511ME09</accession>
<dbReference type="Gene3D" id="2.160.20.80">
    <property type="entry name" value="E3 ubiquitin-protein ligase SopA"/>
    <property type="match status" value="1"/>
</dbReference>
<comment type="caution">
    <text evidence="3">The sequence shown here is derived from an EMBL/GenBank/DDBJ whole genome shotgun (WGS) entry which is preliminary data.</text>
</comment>
<keyword evidence="4" id="KW-1185">Reference proteome</keyword>
<name>A0A511ME09_9NOCA</name>
<dbReference type="Pfam" id="PF13576">
    <property type="entry name" value="Pentapeptide_3"/>
    <property type="match status" value="1"/>
</dbReference>